<dbReference type="InterPro" id="IPR006311">
    <property type="entry name" value="TAT_signal"/>
</dbReference>
<dbReference type="Pfam" id="PF02894">
    <property type="entry name" value="GFO_IDH_MocA_C"/>
    <property type="match status" value="1"/>
</dbReference>
<dbReference type="Gene3D" id="3.30.360.10">
    <property type="entry name" value="Dihydrodipicolinate Reductase, domain 2"/>
    <property type="match status" value="1"/>
</dbReference>
<keyword evidence="4" id="KW-1185">Reference proteome</keyword>
<dbReference type="InterPro" id="IPR051450">
    <property type="entry name" value="Gfo/Idh/MocA_Oxidoreductases"/>
</dbReference>
<evidence type="ECO:0000313" key="4">
    <source>
        <dbReference type="Proteomes" id="UP001250656"/>
    </source>
</evidence>
<comment type="caution">
    <text evidence="3">The sequence shown here is derived from an EMBL/GenBank/DDBJ whole genome shotgun (WGS) entry which is preliminary data.</text>
</comment>
<evidence type="ECO:0000313" key="3">
    <source>
        <dbReference type="EMBL" id="MDT7830099.1"/>
    </source>
</evidence>
<organism evidence="3 4">
    <name type="scientific">Pricia mediterranea</name>
    <dbReference type="NCBI Taxonomy" id="3076079"/>
    <lineage>
        <taxon>Bacteria</taxon>
        <taxon>Pseudomonadati</taxon>
        <taxon>Bacteroidota</taxon>
        <taxon>Flavobacteriia</taxon>
        <taxon>Flavobacteriales</taxon>
        <taxon>Flavobacteriaceae</taxon>
        <taxon>Pricia</taxon>
    </lineage>
</organism>
<dbReference type="PANTHER" id="PTHR43377:SF2">
    <property type="entry name" value="BINDING ROSSMANN FOLD OXIDOREDUCTASE, PUTATIVE (AFU_ORTHOLOGUE AFUA_4G00560)-RELATED"/>
    <property type="match status" value="1"/>
</dbReference>
<feature type="domain" description="Gfo/Idh/MocA-like oxidoreductase C-terminal" evidence="2">
    <location>
        <begin position="173"/>
        <end position="454"/>
    </location>
</feature>
<proteinExistence type="predicted"/>
<evidence type="ECO:0000259" key="2">
    <source>
        <dbReference type="Pfam" id="PF02894"/>
    </source>
</evidence>
<accession>A0ABU3L8M2</accession>
<dbReference type="Gene3D" id="3.40.50.720">
    <property type="entry name" value="NAD(P)-binding Rossmann-like Domain"/>
    <property type="match status" value="1"/>
</dbReference>
<gene>
    <name evidence="3" type="ORF">RQM65_15635</name>
</gene>
<sequence>MSKTESRRRFLTSISMLAAGTALGGVPALNFGLKNRKLKVVLVGTGVRGTSFWGKRIVDEFSDSIDYVGLCDNNPGRLAYAKEYMGVSCDTYSDFDTMIAENRPDLVIVTTTDATHHQFIVRGLELGCDVLTEKPLTTDEQKCQQILDAERRYDKNLIVGFNYRWSPYSTKIKELLQNDTIGKITSVDFNWYLNTYHGASYFRRWHGLREVGGTLWVHKATHHFDLLNWWLDSDPEEVSAYGDLELYGSNNEFRGNNCRDCDYKSECKFHWDITKDKRMMDLYVNNEQYDGYIRDNCLFRKEINIYDKMSAQIKYRNNTLVNYSLTTYSPFEGWRIAFNGTKGRIEASLDIPYHEQQQLSQDELHALEMDQGDAGEKRSQPIIVHKVWQDYETVQVPYSRGGHGGGDEKLQNKIFKNPEAKDPFDRAAGIRDGAMSILIGIAARKSIESGEPVRIAELTDLEPRAVRL</sequence>
<dbReference type="InterPro" id="IPR004104">
    <property type="entry name" value="Gfo/Idh/MocA-like_OxRdtase_C"/>
</dbReference>
<dbReference type="EMBL" id="JAVTTP010000001">
    <property type="protein sequence ID" value="MDT7830099.1"/>
    <property type="molecule type" value="Genomic_DNA"/>
</dbReference>
<dbReference type="SUPFAM" id="SSF55347">
    <property type="entry name" value="Glyceraldehyde-3-phosphate dehydrogenase-like, C-terminal domain"/>
    <property type="match status" value="1"/>
</dbReference>
<dbReference type="PANTHER" id="PTHR43377">
    <property type="entry name" value="BILIVERDIN REDUCTASE A"/>
    <property type="match status" value="1"/>
</dbReference>
<protein>
    <submittedName>
        <fullName evidence="3">Gfo/Idh/MocA family oxidoreductase</fullName>
    </submittedName>
</protein>
<dbReference type="PROSITE" id="PS51318">
    <property type="entry name" value="TAT"/>
    <property type="match status" value="1"/>
</dbReference>
<dbReference type="SUPFAM" id="SSF51735">
    <property type="entry name" value="NAD(P)-binding Rossmann-fold domains"/>
    <property type="match status" value="1"/>
</dbReference>
<name>A0ABU3L8M2_9FLAO</name>
<dbReference type="InterPro" id="IPR000683">
    <property type="entry name" value="Gfo/Idh/MocA-like_OxRdtase_N"/>
</dbReference>
<dbReference type="RefSeq" id="WP_314016354.1">
    <property type="nucleotide sequence ID" value="NZ_JAVTTP010000001.1"/>
</dbReference>
<evidence type="ECO:0000259" key="1">
    <source>
        <dbReference type="Pfam" id="PF01408"/>
    </source>
</evidence>
<feature type="domain" description="Gfo/Idh/MocA-like oxidoreductase N-terminal" evidence="1">
    <location>
        <begin position="38"/>
        <end position="161"/>
    </location>
</feature>
<dbReference type="Proteomes" id="UP001250656">
    <property type="component" value="Unassembled WGS sequence"/>
</dbReference>
<dbReference type="InterPro" id="IPR036291">
    <property type="entry name" value="NAD(P)-bd_dom_sf"/>
</dbReference>
<reference evidence="3 4" key="1">
    <citation type="submission" date="2023-09" db="EMBL/GenBank/DDBJ databases">
        <title>Novel taxa isolated from Blanes Bay.</title>
        <authorList>
            <person name="Rey-Velasco X."/>
            <person name="Lucena T."/>
        </authorList>
    </citation>
    <scope>NUCLEOTIDE SEQUENCE [LARGE SCALE GENOMIC DNA]</scope>
    <source>
        <strain evidence="3 4">S334</strain>
    </source>
</reference>
<dbReference type="Pfam" id="PF01408">
    <property type="entry name" value="GFO_IDH_MocA"/>
    <property type="match status" value="1"/>
</dbReference>